<dbReference type="PANTHER" id="PTHR11956">
    <property type="entry name" value="ARGINYL-TRNA SYNTHETASE"/>
    <property type="match status" value="1"/>
</dbReference>
<feature type="non-terminal residue" evidence="6">
    <location>
        <position position="1"/>
    </location>
</feature>
<dbReference type="GO" id="GO:0004814">
    <property type="term" value="F:arginine-tRNA ligase activity"/>
    <property type="evidence" value="ECO:0007669"/>
    <property type="project" value="InterPro"/>
</dbReference>
<reference evidence="6" key="1">
    <citation type="journal article" date="2014" name="Front. Microbiol.">
        <title>High frequency of phylogenetically diverse reductive dehalogenase-homologous genes in deep subseafloor sedimentary metagenomes.</title>
        <authorList>
            <person name="Kawai M."/>
            <person name="Futagami T."/>
            <person name="Toyoda A."/>
            <person name="Takaki Y."/>
            <person name="Nishi S."/>
            <person name="Hori S."/>
            <person name="Arai W."/>
            <person name="Tsubouchi T."/>
            <person name="Morono Y."/>
            <person name="Uchiyama I."/>
            <person name="Ito T."/>
            <person name="Fujiyama A."/>
            <person name="Inagaki F."/>
            <person name="Takami H."/>
        </authorList>
    </citation>
    <scope>NUCLEOTIDE SEQUENCE</scope>
    <source>
        <strain evidence="6">Expedition CK06-06</strain>
    </source>
</reference>
<evidence type="ECO:0000259" key="5">
    <source>
        <dbReference type="Pfam" id="PF03485"/>
    </source>
</evidence>
<dbReference type="InterPro" id="IPR014729">
    <property type="entry name" value="Rossmann-like_a/b/a_fold"/>
</dbReference>
<dbReference type="AlphaFoldDB" id="X0X8Z0"/>
<dbReference type="InterPro" id="IPR036695">
    <property type="entry name" value="Arg-tRNA-synth_N_sf"/>
</dbReference>
<dbReference type="EMBL" id="BARS01046691">
    <property type="protein sequence ID" value="GAG31892.1"/>
    <property type="molecule type" value="Genomic_DNA"/>
</dbReference>
<dbReference type="InterPro" id="IPR001278">
    <property type="entry name" value="Arg-tRNA-ligase"/>
</dbReference>
<dbReference type="PROSITE" id="PS00178">
    <property type="entry name" value="AA_TRNA_LIGASE_I"/>
    <property type="match status" value="1"/>
</dbReference>
<comment type="caution">
    <text evidence="6">The sequence shown here is derived from an EMBL/GenBank/DDBJ whole genome shotgun (WGS) entry which is preliminary data.</text>
</comment>
<sequence length="246" mass="27996">QSLGYKGNFDVLIPSRNFGDYSTNVALVTKEEPKDIKDKLMDDNEIKEIFSKINVESNGFINFFLSEKFLREALFDIIKSGSEYGNSDFGKREKINLEYISANPTGPLTVGNARGGPFGDILGNVLKKVGFDVYKEYYINDIGRQTMLLGESVARRYLQLSGQGIKFPEDNYQGEYITGLAREMKDKSLFHGDVNNFDELAQTCREFALEKIINWIKESSIQIGVEFDKWFYESGLHQSGKIRDVL</sequence>
<evidence type="ECO:0000256" key="2">
    <source>
        <dbReference type="ARBA" id="ARBA00022741"/>
    </source>
</evidence>
<organism evidence="6">
    <name type="scientific">marine sediment metagenome</name>
    <dbReference type="NCBI Taxonomy" id="412755"/>
    <lineage>
        <taxon>unclassified sequences</taxon>
        <taxon>metagenomes</taxon>
        <taxon>ecological metagenomes</taxon>
    </lineage>
</organism>
<keyword evidence="2" id="KW-0547">Nucleotide-binding</keyword>
<protein>
    <recommendedName>
        <fullName evidence="5">Arginyl tRNA synthetase N-terminal domain-containing protein</fullName>
    </recommendedName>
</protein>
<dbReference type="SUPFAM" id="SSF55190">
    <property type="entry name" value="Arginyl-tRNA synthetase (ArgRS), N-terminal 'additional' domain"/>
    <property type="match status" value="1"/>
</dbReference>
<dbReference type="Gene3D" id="3.40.50.620">
    <property type="entry name" value="HUPs"/>
    <property type="match status" value="1"/>
</dbReference>
<dbReference type="PRINTS" id="PR01038">
    <property type="entry name" value="TRNASYNTHARG"/>
</dbReference>
<dbReference type="InterPro" id="IPR005148">
    <property type="entry name" value="Arg-tRNA-synth_N"/>
</dbReference>
<dbReference type="GO" id="GO:0005737">
    <property type="term" value="C:cytoplasm"/>
    <property type="evidence" value="ECO:0007669"/>
    <property type="project" value="InterPro"/>
</dbReference>
<dbReference type="Gene3D" id="3.30.1360.70">
    <property type="entry name" value="Arginyl tRNA synthetase N-terminal domain"/>
    <property type="match status" value="1"/>
</dbReference>
<evidence type="ECO:0000256" key="4">
    <source>
        <dbReference type="ARBA" id="ARBA00023146"/>
    </source>
</evidence>
<feature type="non-terminal residue" evidence="6">
    <location>
        <position position="246"/>
    </location>
</feature>
<dbReference type="GO" id="GO:0005524">
    <property type="term" value="F:ATP binding"/>
    <property type="evidence" value="ECO:0007669"/>
    <property type="project" value="UniProtKB-KW"/>
</dbReference>
<keyword evidence="4" id="KW-0030">Aminoacyl-tRNA synthetase</keyword>
<feature type="domain" description="Arginyl tRNA synthetase N-terminal" evidence="5">
    <location>
        <begin position="14"/>
        <end position="65"/>
    </location>
</feature>
<dbReference type="Pfam" id="PF03485">
    <property type="entry name" value="Arg_tRNA_synt_N"/>
    <property type="match status" value="1"/>
</dbReference>
<accession>X0X8Z0</accession>
<dbReference type="SUPFAM" id="SSF52374">
    <property type="entry name" value="Nucleotidylyl transferase"/>
    <property type="match status" value="1"/>
</dbReference>
<keyword evidence="1" id="KW-0436">Ligase</keyword>
<evidence type="ECO:0000256" key="1">
    <source>
        <dbReference type="ARBA" id="ARBA00022598"/>
    </source>
</evidence>
<proteinExistence type="predicted"/>
<gene>
    <name evidence="6" type="ORF">S01H1_70234</name>
</gene>
<evidence type="ECO:0000313" key="6">
    <source>
        <dbReference type="EMBL" id="GAG31892.1"/>
    </source>
</evidence>
<dbReference type="PANTHER" id="PTHR11956:SF5">
    <property type="entry name" value="ARGININE--TRNA LIGASE, CYTOPLASMIC"/>
    <property type="match status" value="1"/>
</dbReference>
<keyword evidence="3" id="KW-0067">ATP-binding</keyword>
<evidence type="ECO:0000256" key="3">
    <source>
        <dbReference type="ARBA" id="ARBA00022840"/>
    </source>
</evidence>
<name>X0X8Z0_9ZZZZ</name>
<dbReference type="InterPro" id="IPR001412">
    <property type="entry name" value="aa-tRNA-synth_I_CS"/>
</dbReference>
<dbReference type="GO" id="GO:0006420">
    <property type="term" value="P:arginyl-tRNA aminoacylation"/>
    <property type="evidence" value="ECO:0007669"/>
    <property type="project" value="InterPro"/>
</dbReference>